<evidence type="ECO:0000313" key="1">
    <source>
        <dbReference type="EMBL" id="TWE08764.1"/>
    </source>
</evidence>
<protein>
    <submittedName>
        <fullName evidence="1">Uncharacterized protein</fullName>
    </submittedName>
</protein>
<comment type="caution">
    <text evidence="1">The sequence shown here is derived from an EMBL/GenBank/DDBJ whole genome shotgun (WGS) entry which is preliminary data.</text>
</comment>
<sequence length="56" mass="6263">MSGKIIHRGKITVITFKRLDGKFGAIISDHKQKRTVKRQGETEESALLKATVVINN</sequence>
<dbReference type="RefSeq" id="WP_186446351.1">
    <property type="nucleotide sequence ID" value="NZ_VIVN01000001.1"/>
</dbReference>
<dbReference type="Proteomes" id="UP000319671">
    <property type="component" value="Unassembled WGS sequence"/>
</dbReference>
<name>A0A561DZH6_9BACI</name>
<gene>
    <name evidence="1" type="ORF">FB550_101792</name>
</gene>
<reference evidence="1 2" key="1">
    <citation type="submission" date="2019-06" db="EMBL/GenBank/DDBJ databases">
        <title>Sorghum-associated microbial communities from plants grown in Nebraska, USA.</title>
        <authorList>
            <person name="Schachtman D."/>
        </authorList>
    </citation>
    <scope>NUCLEOTIDE SEQUENCE [LARGE SCALE GENOMIC DNA]</scope>
    <source>
        <strain evidence="1 2">2482</strain>
    </source>
</reference>
<organism evidence="1 2">
    <name type="scientific">Neobacillus bataviensis</name>
    <dbReference type="NCBI Taxonomy" id="220685"/>
    <lineage>
        <taxon>Bacteria</taxon>
        <taxon>Bacillati</taxon>
        <taxon>Bacillota</taxon>
        <taxon>Bacilli</taxon>
        <taxon>Bacillales</taxon>
        <taxon>Bacillaceae</taxon>
        <taxon>Neobacillus</taxon>
    </lineage>
</organism>
<keyword evidence="2" id="KW-1185">Reference proteome</keyword>
<accession>A0A561DZH6</accession>
<dbReference type="AlphaFoldDB" id="A0A561DZH6"/>
<proteinExistence type="predicted"/>
<evidence type="ECO:0000313" key="2">
    <source>
        <dbReference type="Proteomes" id="UP000319671"/>
    </source>
</evidence>
<dbReference type="EMBL" id="VIVN01000001">
    <property type="protein sequence ID" value="TWE08764.1"/>
    <property type="molecule type" value="Genomic_DNA"/>
</dbReference>